<protein>
    <submittedName>
        <fullName evidence="1">Uncharacterized protein</fullName>
    </submittedName>
</protein>
<reference evidence="1 2" key="1">
    <citation type="submission" date="2019-03" db="EMBL/GenBank/DDBJ databases">
        <title>Genomic Encyclopedia of Type Strains, Phase IV (KMG-IV): sequencing the most valuable type-strain genomes for metagenomic binning, comparative biology and taxonomic classification.</title>
        <authorList>
            <person name="Goeker M."/>
        </authorList>
    </citation>
    <scope>NUCLEOTIDE SEQUENCE [LARGE SCALE GENOMIC DNA]</scope>
    <source>
        <strain evidence="1 2">DSM 17974</strain>
    </source>
</reference>
<evidence type="ECO:0000313" key="2">
    <source>
        <dbReference type="Proteomes" id="UP000294581"/>
    </source>
</evidence>
<dbReference type="Proteomes" id="UP000294581">
    <property type="component" value="Unassembled WGS sequence"/>
</dbReference>
<gene>
    <name evidence="1" type="ORF">C7445_102210</name>
</gene>
<dbReference type="AlphaFoldDB" id="A0A4R8LSL4"/>
<proteinExistence type="predicted"/>
<keyword evidence="2" id="KW-1185">Reference proteome</keyword>
<organism evidence="1 2">
    <name type="scientific">Alicyclobacillus sacchari</name>
    <dbReference type="NCBI Taxonomy" id="392010"/>
    <lineage>
        <taxon>Bacteria</taxon>
        <taxon>Bacillati</taxon>
        <taxon>Bacillota</taxon>
        <taxon>Bacilli</taxon>
        <taxon>Bacillales</taxon>
        <taxon>Alicyclobacillaceae</taxon>
        <taxon>Alicyclobacillus</taxon>
    </lineage>
</organism>
<evidence type="ECO:0000313" key="1">
    <source>
        <dbReference type="EMBL" id="TDY50650.1"/>
    </source>
</evidence>
<name>A0A4R8LSL4_9BACL</name>
<accession>A0A4R8LSL4</accession>
<sequence length="32" mass="3477">MAFTFSGIDHVQLAAPEGCEPEVRRLFGDLLG</sequence>
<dbReference type="EMBL" id="SORF01000002">
    <property type="protein sequence ID" value="TDY50650.1"/>
    <property type="molecule type" value="Genomic_DNA"/>
</dbReference>
<comment type="caution">
    <text evidence="1">The sequence shown here is derived from an EMBL/GenBank/DDBJ whole genome shotgun (WGS) entry which is preliminary data.</text>
</comment>